<dbReference type="Pfam" id="PF05678">
    <property type="entry name" value="VQ"/>
    <property type="match status" value="1"/>
</dbReference>
<proteinExistence type="predicted"/>
<gene>
    <name evidence="2" type="ORF">CB5_LOCUS30720</name>
</gene>
<organism evidence="2">
    <name type="scientific">Ananas comosus var. bracteatus</name>
    <name type="common">red pineapple</name>
    <dbReference type="NCBI Taxonomy" id="296719"/>
    <lineage>
        <taxon>Eukaryota</taxon>
        <taxon>Viridiplantae</taxon>
        <taxon>Streptophyta</taxon>
        <taxon>Embryophyta</taxon>
        <taxon>Tracheophyta</taxon>
        <taxon>Spermatophyta</taxon>
        <taxon>Magnoliopsida</taxon>
        <taxon>Liliopsida</taxon>
        <taxon>Poales</taxon>
        <taxon>Bromeliaceae</taxon>
        <taxon>Bromelioideae</taxon>
        <taxon>Ananas</taxon>
    </lineage>
</organism>
<evidence type="ECO:0000259" key="1">
    <source>
        <dbReference type="Pfam" id="PF05678"/>
    </source>
</evidence>
<reference evidence="2" key="1">
    <citation type="submission" date="2020-07" db="EMBL/GenBank/DDBJ databases">
        <authorList>
            <person name="Lin J."/>
        </authorList>
    </citation>
    <scope>NUCLEOTIDE SEQUENCE</scope>
</reference>
<dbReference type="EMBL" id="CAJEUB010000055">
    <property type="protein sequence ID" value="CAD1847509.1"/>
    <property type="molecule type" value="Genomic_DNA"/>
</dbReference>
<dbReference type="InterPro" id="IPR008889">
    <property type="entry name" value="VQ"/>
</dbReference>
<dbReference type="AlphaFoldDB" id="A0A6V7QWH7"/>
<protein>
    <recommendedName>
        <fullName evidence="1">VQ domain-containing protein</fullName>
    </recommendedName>
</protein>
<dbReference type="InterPro" id="IPR039607">
    <property type="entry name" value="VQ_8/17/18/20/21/25"/>
</dbReference>
<dbReference type="GO" id="GO:0005634">
    <property type="term" value="C:nucleus"/>
    <property type="evidence" value="ECO:0007669"/>
    <property type="project" value="TreeGrafter"/>
</dbReference>
<feature type="domain" description="VQ" evidence="1">
    <location>
        <begin position="42"/>
        <end position="67"/>
    </location>
</feature>
<name>A0A6V7QWH7_ANACO</name>
<dbReference type="PANTHER" id="PTHR33143">
    <property type="entry name" value="F16F4.1 PROTEIN-RELATED"/>
    <property type="match status" value="1"/>
</dbReference>
<evidence type="ECO:0000313" key="2">
    <source>
        <dbReference type="EMBL" id="CAD1847509.1"/>
    </source>
</evidence>
<dbReference type="PANTHER" id="PTHR33143:SF62">
    <property type="entry name" value="VQ MOTIF-CONTAINING PROTEIN 25-LIKE"/>
    <property type="match status" value="1"/>
</dbReference>
<sequence>MEDMTNPQSSTAVQPRARILPIRKNSHVASAKLKPKIRIVHIIAPEIIKTDPENFRELVQKLTGQPTKGIPMQKKINKYRKKNSLPATAINADAVNGLIYGMNEEAEDGGLFRDFGGLITGILQGFSDL</sequence>
<accession>A0A6V7QWH7</accession>